<evidence type="ECO:0000256" key="1">
    <source>
        <dbReference type="SAM" id="MobiDB-lite"/>
    </source>
</evidence>
<evidence type="ECO:0000313" key="3">
    <source>
        <dbReference type="Proteomes" id="UP000198217"/>
    </source>
</evidence>
<sequence length="340" mass="35409">MRPRAVQDDDDRVPGKSTGSGQVFLRSSWAGCSAGPVAAVAGVRGVCRGRCRRFPWAGRLRWLRRVVCRRVVGPVVGGLRFVRPVAGGWVVAVGVWPALTGSGRSGLIPAPVTAGHTLAVVQLRPPLTATGCASGPAVRSGGPTLSWSSSARAVTVGGPSSSWSGSARLVAAGLVVVQSARLVAAGEPSSGAGPLSALFRGPGPFVPPVPGPVRSSRPAWFGGWLVGSGVSAGATLSERLIPLSHQYAAEVSRSFLREPTGTRAPDGIPTGWDGTSADDPDIPRVRLRGRVGPVVVSPMWRYRPVRDGPISATRSRSPRPARRPGWWFDPLGGVFVGLWV</sequence>
<name>A0A1C5HXW8_9ACTN</name>
<feature type="region of interest" description="Disordered" evidence="1">
    <location>
        <begin position="258"/>
        <end position="281"/>
    </location>
</feature>
<proteinExistence type="predicted"/>
<dbReference type="AlphaFoldDB" id="A0A1C5HXW8"/>
<dbReference type="Proteomes" id="UP000198217">
    <property type="component" value="Chromosome I"/>
</dbReference>
<feature type="region of interest" description="Disordered" evidence="1">
    <location>
        <begin position="1"/>
        <end position="20"/>
    </location>
</feature>
<accession>A0A1C5HXW8</accession>
<keyword evidence="3" id="KW-1185">Reference proteome</keyword>
<gene>
    <name evidence="2" type="ORF">GA0070609_2432</name>
</gene>
<organism evidence="2 3">
    <name type="scientific">Micromonospora echinaurantiaca</name>
    <dbReference type="NCBI Taxonomy" id="47857"/>
    <lineage>
        <taxon>Bacteria</taxon>
        <taxon>Bacillati</taxon>
        <taxon>Actinomycetota</taxon>
        <taxon>Actinomycetes</taxon>
        <taxon>Micromonosporales</taxon>
        <taxon>Micromonosporaceae</taxon>
        <taxon>Micromonospora</taxon>
    </lineage>
</organism>
<protein>
    <submittedName>
        <fullName evidence="2">Uncharacterized protein</fullName>
    </submittedName>
</protein>
<reference evidence="2 3" key="1">
    <citation type="submission" date="2016-06" db="EMBL/GenBank/DDBJ databases">
        <authorList>
            <person name="Kjaerup R.B."/>
            <person name="Dalgaard T.S."/>
            <person name="Juul-Madsen H.R."/>
        </authorList>
    </citation>
    <scope>NUCLEOTIDE SEQUENCE [LARGE SCALE GENOMIC DNA]</scope>
    <source>
        <strain evidence="2 3">DSM 43904</strain>
    </source>
</reference>
<dbReference type="EMBL" id="LT607750">
    <property type="protein sequence ID" value="SCG50838.1"/>
    <property type="molecule type" value="Genomic_DNA"/>
</dbReference>
<evidence type="ECO:0000313" key="2">
    <source>
        <dbReference type="EMBL" id="SCG50838.1"/>
    </source>
</evidence>